<name>A0AAW8DY07_9BURK</name>
<dbReference type="Proteomes" id="UP001244295">
    <property type="component" value="Unassembled WGS sequence"/>
</dbReference>
<evidence type="ECO:0000313" key="2">
    <source>
        <dbReference type="EMBL" id="MDP9924368.1"/>
    </source>
</evidence>
<dbReference type="AlphaFoldDB" id="A0AAW8DY07"/>
<comment type="caution">
    <text evidence="2">The sequence shown here is derived from an EMBL/GenBank/DDBJ whole genome shotgun (WGS) entry which is preliminary data.</text>
</comment>
<accession>A0AAW8DY07</accession>
<protein>
    <recommendedName>
        <fullName evidence="1">DUF7336 domain-containing protein</fullName>
    </recommendedName>
</protein>
<organism evidence="2 3">
    <name type="scientific">Variovorax boronicumulans</name>
    <dbReference type="NCBI Taxonomy" id="436515"/>
    <lineage>
        <taxon>Bacteria</taxon>
        <taxon>Pseudomonadati</taxon>
        <taxon>Pseudomonadota</taxon>
        <taxon>Betaproteobacteria</taxon>
        <taxon>Burkholderiales</taxon>
        <taxon>Comamonadaceae</taxon>
        <taxon>Variovorax</taxon>
    </lineage>
</organism>
<evidence type="ECO:0000313" key="3">
    <source>
        <dbReference type="Proteomes" id="UP001244295"/>
    </source>
</evidence>
<evidence type="ECO:0000259" key="1">
    <source>
        <dbReference type="Pfam" id="PF24024"/>
    </source>
</evidence>
<sequence>MNTVFIVQHVHLLLPQEDEDVKLIGAYRSLQSAHAAIKRMASAPGFRDHPNVVDSTYIGVGAGEGFHISEYRLDEDNWTSGYVTQTN</sequence>
<dbReference type="InterPro" id="IPR055760">
    <property type="entry name" value="DUF7336"/>
</dbReference>
<gene>
    <name evidence="2" type="ORF">J2W25_003400</name>
</gene>
<dbReference type="RefSeq" id="WP_307637269.1">
    <property type="nucleotide sequence ID" value="NZ_JAUSRR010000005.1"/>
</dbReference>
<proteinExistence type="predicted"/>
<dbReference type="Pfam" id="PF24024">
    <property type="entry name" value="DUF7336"/>
    <property type="match status" value="1"/>
</dbReference>
<dbReference type="EMBL" id="JAUSRR010000005">
    <property type="protein sequence ID" value="MDP9924368.1"/>
    <property type="molecule type" value="Genomic_DNA"/>
</dbReference>
<reference evidence="2" key="1">
    <citation type="submission" date="2023-07" db="EMBL/GenBank/DDBJ databases">
        <title>Sorghum-associated microbial communities from plants grown in Nebraska, USA.</title>
        <authorList>
            <person name="Schachtman D."/>
        </authorList>
    </citation>
    <scope>NUCLEOTIDE SEQUENCE</scope>
    <source>
        <strain evidence="2">DS2795</strain>
    </source>
</reference>
<feature type="domain" description="DUF7336" evidence="1">
    <location>
        <begin position="2"/>
        <end position="80"/>
    </location>
</feature>